<evidence type="ECO:0000313" key="2">
    <source>
        <dbReference type="Proteomes" id="UP000183832"/>
    </source>
</evidence>
<protein>
    <submittedName>
        <fullName evidence="1">CLUMA_CG003183, isoform A</fullName>
    </submittedName>
</protein>
<reference evidence="1 2" key="1">
    <citation type="submission" date="2015-04" db="EMBL/GenBank/DDBJ databases">
        <authorList>
            <person name="Syromyatnikov M.Y."/>
            <person name="Popov V.N."/>
        </authorList>
    </citation>
    <scope>NUCLEOTIDE SEQUENCE [LARGE SCALE GENOMIC DNA]</scope>
</reference>
<accession>A0A1J1HN07</accession>
<dbReference type="Proteomes" id="UP000183832">
    <property type="component" value="Unassembled WGS sequence"/>
</dbReference>
<name>A0A1J1HN07_9DIPT</name>
<gene>
    <name evidence="1" type="ORF">CLUMA_CG003183</name>
</gene>
<sequence>MDFGKASKTKRRSEIWNLNENILSPFFLLQKQQQQKKTKIENKIREREEIFTPFIRNHSRCPGKCFSFLASKNLFMENA</sequence>
<keyword evidence="2" id="KW-1185">Reference proteome</keyword>
<dbReference type="AlphaFoldDB" id="A0A1J1HN07"/>
<evidence type="ECO:0000313" key="1">
    <source>
        <dbReference type="EMBL" id="CRK89437.1"/>
    </source>
</evidence>
<dbReference type="EMBL" id="CVRI01000012">
    <property type="protein sequence ID" value="CRK89437.1"/>
    <property type="molecule type" value="Genomic_DNA"/>
</dbReference>
<organism evidence="1 2">
    <name type="scientific">Clunio marinus</name>
    <dbReference type="NCBI Taxonomy" id="568069"/>
    <lineage>
        <taxon>Eukaryota</taxon>
        <taxon>Metazoa</taxon>
        <taxon>Ecdysozoa</taxon>
        <taxon>Arthropoda</taxon>
        <taxon>Hexapoda</taxon>
        <taxon>Insecta</taxon>
        <taxon>Pterygota</taxon>
        <taxon>Neoptera</taxon>
        <taxon>Endopterygota</taxon>
        <taxon>Diptera</taxon>
        <taxon>Nematocera</taxon>
        <taxon>Chironomoidea</taxon>
        <taxon>Chironomidae</taxon>
        <taxon>Clunio</taxon>
    </lineage>
</organism>
<proteinExistence type="predicted"/>